<reference evidence="3" key="2">
    <citation type="submission" date="2024-04" db="EMBL/GenBank/DDBJ databases">
        <authorList>
            <person name="Chen Y."/>
            <person name="Shah S."/>
            <person name="Dougan E. K."/>
            <person name="Thang M."/>
            <person name="Chan C."/>
        </authorList>
    </citation>
    <scope>NUCLEOTIDE SEQUENCE [LARGE SCALE GENOMIC DNA]</scope>
</reference>
<gene>
    <name evidence="2" type="ORF">C1SCF055_LOCUS10088</name>
</gene>
<evidence type="ECO:0000313" key="2">
    <source>
        <dbReference type="EMBL" id="CAI3982386.1"/>
    </source>
</evidence>
<feature type="non-terminal residue" evidence="2">
    <location>
        <position position="102"/>
    </location>
</feature>
<dbReference type="GO" id="GO:0016874">
    <property type="term" value="F:ligase activity"/>
    <property type="evidence" value="ECO:0007669"/>
    <property type="project" value="UniProtKB-KW"/>
</dbReference>
<dbReference type="EMBL" id="CAMXCT020000711">
    <property type="protein sequence ID" value="CAL1135761.1"/>
    <property type="molecule type" value="Genomic_DNA"/>
</dbReference>
<accession>A0A9P1FNH0</accession>
<dbReference type="AlphaFoldDB" id="A0A9P1FNH0"/>
<dbReference type="EMBL" id="CAMXCT010000711">
    <property type="protein sequence ID" value="CAI3982386.1"/>
    <property type="molecule type" value="Genomic_DNA"/>
</dbReference>
<feature type="non-terminal residue" evidence="2">
    <location>
        <position position="1"/>
    </location>
</feature>
<keyword evidence="4" id="KW-0436">Ligase</keyword>
<proteinExistence type="predicted"/>
<reference evidence="2" key="1">
    <citation type="submission" date="2022-10" db="EMBL/GenBank/DDBJ databases">
        <authorList>
            <person name="Chen Y."/>
            <person name="Dougan E. K."/>
            <person name="Chan C."/>
            <person name="Rhodes N."/>
            <person name="Thang M."/>
        </authorList>
    </citation>
    <scope>NUCLEOTIDE SEQUENCE</scope>
</reference>
<evidence type="ECO:0000313" key="5">
    <source>
        <dbReference type="Proteomes" id="UP001152797"/>
    </source>
</evidence>
<keyword evidence="5" id="KW-1185">Reference proteome</keyword>
<evidence type="ECO:0000256" key="1">
    <source>
        <dbReference type="SAM" id="MobiDB-lite"/>
    </source>
</evidence>
<evidence type="ECO:0000313" key="3">
    <source>
        <dbReference type="EMBL" id="CAL1135761.1"/>
    </source>
</evidence>
<name>A0A9P1FNH0_9DINO</name>
<evidence type="ECO:0000313" key="4">
    <source>
        <dbReference type="EMBL" id="CAL4769698.1"/>
    </source>
</evidence>
<dbReference type="Proteomes" id="UP001152797">
    <property type="component" value="Unassembled WGS sequence"/>
</dbReference>
<sequence>RACDRQELASEKSARASEIRQRDAEASEAAGSKIVALENKVQLQQDQLKQLRAARDNILASQQDLPGTALEDEDLSPRQMMSDRQCRYLLAQLRILLRHSQE</sequence>
<feature type="region of interest" description="Disordered" evidence="1">
    <location>
        <begin position="1"/>
        <end position="24"/>
    </location>
</feature>
<dbReference type="EMBL" id="CAMXCT030000711">
    <property type="protein sequence ID" value="CAL4769698.1"/>
    <property type="molecule type" value="Genomic_DNA"/>
</dbReference>
<protein>
    <submittedName>
        <fullName evidence="4">DNA ligase</fullName>
    </submittedName>
</protein>
<comment type="caution">
    <text evidence="2">The sequence shown here is derived from an EMBL/GenBank/DDBJ whole genome shotgun (WGS) entry which is preliminary data.</text>
</comment>
<organism evidence="2">
    <name type="scientific">Cladocopium goreaui</name>
    <dbReference type="NCBI Taxonomy" id="2562237"/>
    <lineage>
        <taxon>Eukaryota</taxon>
        <taxon>Sar</taxon>
        <taxon>Alveolata</taxon>
        <taxon>Dinophyceae</taxon>
        <taxon>Suessiales</taxon>
        <taxon>Symbiodiniaceae</taxon>
        <taxon>Cladocopium</taxon>
    </lineage>
</organism>